<dbReference type="RefSeq" id="WP_046860725.1">
    <property type="nucleotide sequence ID" value="NZ_CP011412.1"/>
</dbReference>
<reference evidence="1 2" key="1">
    <citation type="journal article" date="2015" name="Genome Announc.">
        <title>Complete Genome Sequence of Sedimenticola thiotaurini Strain SIP-G1, a Polyphosphate- and Polyhydroxyalkanoate-Accumulating Sulfur-Oxidizing Gammaproteobacterium Isolated from Salt Marsh Sediments.</title>
        <authorList>
            <person name="Flood B.E."/>
            <person name="Jones D.S."/>
            <person name="Bailey J.V."/>
        </authorList>
    </citation>
    <scope>NUCLEOTIDE SEQUENCE [LARGE SCALE GENOMIC DNA]</scope>
    <source>
        <strain evidence="1 2">SIP-G1</strain>
    </source>
</reference>
<sequence>MLLLSEVLIQSPEVDSFEELIEVIKVRRQSEMFFRIDVKPPFSDTPEDWEDRLEAAFT</sequence>
<dbReference type="Proteomes" id="UP000034410">
    <property type="component" value="Chromosome"/>
</dbReference>
<dbReference type="AlphaFoldDB" id="A0A0F7K2L2"/>
<gene>
    <name evidence="1" type="ORF">AAY24_17295</name>
</gene>
<evidence type="ECO:0000313" key="2">
    <source>
        <dbReference type="Proteomes" id="UP000034410"/>
    </source>
</evidence>
<dbReference type="KEGG" id="seds:AAY24_17295"/>
<dbReference type="OrthoDB" id="9799857at2"/>
<dbReference type="EMBL" id="CP011412">
    <property type="protein sequence ID" value="AKH21804.1"/>
    <property type="molecule type" value="Genomic_DNA"/>
</dbReference>
<evidence type="ECO:0000313" key="1">
    <source>
        <dbReference type="EMBL" id="AKH21804.1"/>
    </source>
</evidence>
<name>A0A0F7K2L2_9GAMM</name>
<accession>A0A0F7K2L2</accession>
<proteinExistence type="predicted"/>
<organism evidence="1 2">
    <name type="scientific">Sedimenticola thiotaurini</name>
    <dbReference type="NCBI Taxonomy" id="1543721"/>
    <lineage>
        <taxon>Bacteria</taxon>
        <taxon>Pseudomonadati</taxon>
        <taxon>Pseudomonadota</taxon>
        <taxon>Gammaproteobacteria</taxon>
        <taxon>Chromatiales</taxon>
        <taxon>Sedimenticolaceae</taxon>
        <taxon>Sedimenticola</taxon>
    </lineage>
</organism>
<protein>
    <submittedName>
        <fullName evidence="1">Sulfur relay protein DsrC</fullName>
    </submittedName>
</protein>
<keyword evidence="2" id="KW-1185">Reference proteome</keyword>